<dbReference type="Proteomes" id="UP000828390">
    <property type="component" value="Unassembled WGS sequence"/>
</dbReference>
<evidence type="ECO:0000313" key="2">
    <source>
        <dbReference type="EMBL" id="KAH3861286.1"/>
    </source>
</evidence>
<reference evidence="2" key="1">
    <citation type="journal article" date="2019" name="bioRxiv">
        <title>The Genome of the Zebra Mussel, Dreissena polymorpha: A Resource for Invasive Species Research.</title>
        <authorList>
            <person name="McCartney M.A."/>
            <person name="Auch B."/>
            <person name="Kono T."/>
            <person name="Mallez S."/>
            <person name="Zhang Y."/>
            <person name="Obille A."/>
            <person name="Becker A."/>
            <person name="Abrahante J.E."/>
            <person name="Garbe J."/>
            <person name="Badalamenti J.P."/>
            <person name="Herman A."/>
            <person name="Mangelson H."/>
            <person name="Liachko I."/>
            <person name="Sullivan S."/>
            <person name="Sone E.D."/>
            <person name="Koren S."/>
            <person name="Silverstein K.A.T."/>
            <person name="Beckman K.B."/>
            <person name="Gohl D.M."/>
        </authorList>
    </citation>
    <scope>NUCLEOTIDE SEQUENCE</scope>
    <source>
        <strain evidence="2">Duluth1</strain>
        <tissue evidence="2">Whole animal</tissue>
    </source>
</reference>
<organism evidence="2 3">
    <name type="scientific">Dreissena polymorpha</name>
    <name type="common">Zebra mussel</name>
    <name type="synonym">Mytilus polymorpha</name>
    <dbReference type="NCBI Taxonomy" id="45954"/>
    <lineage>
        <taxon>Eukaryota</taxon>
        <taxon>Metazoa</taxon>
        <taxon>Spiralia</taxon>
        <taxon>Lophotrochozoa</taxon>
        <taxon>Mollusca</taxon>
        <taxon>Bivalvia</taxon>
        <taxon>Autobranchia</taxon>
        <taxon>Heteroconchia</taxon>
        <taxon>Euheterodonta</taxon>
        <taxon>Imparidentia</taxon>
        <taxon>Neoheterodontei</taxon>
        <taxon>Myida</taxon>
        <taxon>Dreissenoidea</taxon>
        <taxon>Dreissenidae</taxon>
        <taxon>Dreissena</taxon>
    </lineage>
</organism>
<feature type="region of interest" description="Disordered" evidence="1">
    <location>
        <begin position="1"/>
        <end position="21"/>
    </location>
</feature>
<dbReference type="AlphaFoldDB" id="A0A9D4RAK6"/>
<keyword evidence="3" id="KW-1185">Reference proteome</keyword>
<sequence>MTSNDIEKAGAMSDPDEGLQNLETKQDKGLSTEILFDLPTLHSERYGKDDTWDNCTVKIETDCTDKYMNIYIGEKFGADTIGDFGQMQDGSVDTFCHDLRTRQSWLALDASSHFKTEQITNETECDFIHKETLLIKTEPFNLNAYEKPMDNLKETQESLCNSHSDGYNSCANYTTFQPSFQCSVPNAHCEQPFNAGPCEASPLLQTTWGLHGSDERGVCSWNIPFSVETTPAAFPGCRTRPRCPWTTWE</sequence>
<evidence type="ECO:0000256" key="1">
    <source>
        <dbReference type="SAM" id="MobiDB-lite"/>
    </source>
</evidence>
<name>A0A9D4RAK6_DREPO</name>
<accession>A0A9D4RAK6</accession>
<protein>
    <submittedName>
        <fullName evidence="2">Uncharacterized protein</fullName>
    </submittedName>
</protein>
<gene>
    <name evidence="2" type="ORF">DPMN_024213</name>
</gene>
<proteinExistence type="predicted"/>
<comment type="caution">
    <text evidence="2">The sequence shown here is derived from an EMBL/GenBank/DDBJ whole genome shotgun (WGS) entry which is preliminary data.</text>
</comment>
<reference evidence="2" key="2">
    <citation type="submission" date="2020-11" db="EMBL/GenBank/DDBJ databases">
        <authorList>
            <person name="McCartney M.A."/>
            <person name="Auch B."/>
            <person name="Kono T."/>
            <person name="Mallez S."/>
            <person name="Becker A."/>
            <person name="Gohl D.M."/>
            <person name="Silverstein K.A.T."/>
            <person name="Koren S."/>
            <person name="Bechman K.B."/>
            <person name="Herman A."/>
            <person name="Abrahante J.E."/>
            <person name="Garbe J."/>
        </authorList>
    </citation>
    <scope>NUCLEOTIDE SEQUENCE</scope>
    <source>
        <strain evidence="2">Duluth1</strain>
        <tissue evidence="2">Whole animal</tissue>
    </source>
</reference>
<dbReference type="EMBL" id="JAIWYP010000002">
    <property type="protein sequence ID" value="KAH3861286.1"/>
    <property type="molecule type" value="Genomic_DNA"/>
</dbReference>
<evidence type="ECO:0000313" key="3">
    <source>
        <dbReference type="Proteomes" id="UP000828390"/>
    </source>
</evidence>